<dbReference type="Gene3D" id="2.60.40.150">
    <property type="entry name" value="C2 domain"/>
    <property type="match status" value="1"/>
</dbReference>
<name>A0A8B9PAZ1_APTOW</name>
<dbReference type="Proteomes" id="UP000694424">
    <property type="component" value="Unplaced"/>
</dbReference>
<feature type="domain" description="C2" evidence="1">
    <location>
        <begin position="14"/>
        <end position="132"/>
    </location>
</feature>
<sequence length="132" mass="15646">IGRIAFEIRDVPFPPCELLFTLPVERRLRHLRNIAARNIINKNGYRLLDTYFTLHLCDNTKIYKEFYKSEVIKNSLNPTWRSLDFGIMPDRLDTSVSCFVVRIWGGKKEHYQLLIEWKVNLDGLKYLGQQVM</sequence>
<evidence type="ECO:0000313" key="2">
    <source>
        <dbReference type="Ensembl" id="ENSAOWP00000009044.1"/>
    </source>
</evidence>
<dbReference type="InterPro" id="IPR035892">
    <property type="entry name" value="C2_domain_sf"/>
</dbReference>
<protein>
    <recommendedName>
        <fullName evidence="1">C2 domain-containing protein</fullName>
    </recommendedName>
</protein>
<accession>A0A8B9PAZ1</accession>
<dbReference type="InterPro" id="IPR000008">
    <property type="entry name" value="C2_dom"/>
</dbReference>
<reference evidence="2" key="1">
    <citation type="submission" date="2025-08" db="UniProtKB">
        <authorList>
            <consortium name="Ensembl"/>
        </authorList>
    </citation>
    <scope>IDENTIFICATION</scope>
</reference>
<reference evidence="2" key="2">
    <citation type="submission" date="2025-09" db="UniProtKB">
        <authorList>
            <consortium name="Ensembl"/>
        </authorList>
    </citation>
    <scope>IDENTIFICATION</scope>
</reference>
<dbReference type="AlphaFoldDB" id="A0A8B9PAZ1"/>
<keyword evidence="3" id="KW-1185">Reference proteome</keyword>
<evidence type="ECO:0000259" key="1">
    <source>
        <dbReference type="PROSITE" id="PS50004"/>
    </source>
</evidence>
<dbReference type="PROSITE" id="PS50004">
    <property type="entry name" value="C2"/>
    <property type="match status" value="1"/>
</dbReference>
<proteinExistence type="predicted"/>
<dbReference type="Ensembl" id="ENSAOWT00000010255.1">
    <property type="protein sequence ID" value="ENSAOWP00000009044.1"/>
    <property type="gene ID" value="ENSAOWG00000006217.1"/>
</dbReference>
<evidence type="ECO:0000313" key="3">
    <source>
        <dbReference type="Proteomes" id="UP000694424"/>
    </source>
</evidence>
<organism evidence="2 3">
    <name type="scientific">Apteryx owenii</name>
    <name type="common">Little spotted kiwi</name>
    <dbReference type="NCBI Taxonomy" id="8824"/>
    <lineage>
        <taxon>Eukaryota</taxon>
        <taxon>Metazoa</taxon>
        <taxon>Chordata</taxon>
        <taxon>Craniata</taxon>
        <taxon>Vertebrata</taxon>
        <taxon>Euteleostomi</taxon>
        <taxon>Archelosauria</taxon>
        <taxon>Archosauria</taxon>
        <taxon>Dinosauria</taxon>
        <taxon>Saurischia</taxon>
        <taxon>Theropoda</taxon>
        <taxon>Coelurosauria</taxon>
        <taxon>Aves</taxon>
        <taxon>Palaeognathae</taxon>
        <taxon>Apterygiformes</taxon>
        <taxon>Apterygidae</taxon>
        <taxon>Apteryx</taxon>
    </lineage>
</organism>
<dbReference type="Pfam" id="PF00168">
    <property type="entry name" value="C2"/>
    <property type="match status" value="1"/>
</dbReference>
<dbReference type="SUPFAM" id="SSF49562">
    <property type="entry name" value="C2 domain (Calcium/lipid-binding domain, CaLB)"/>
    <property type="match status" value="1"/>
</dbReference>